<feature type="domain" description="Gram-positive pilin backbone subunit 2 Cna-B-like" evidence="10">
    <location>
        <begin position="247"/>
        <end position="362"/>
    </location>
</feature>
<evidence type="ECO:0000313" key="13">
    <source>
        <dbReference type="EMBL" id="NYS47136.1"/>
    </source>
</evidence>
<evidence type="ECO:0000259" key="9">
    <source>
        <dbReference type="Pfam" id="PF16555"/>
    </source>
</evidence>
<evidence type="ECO:0000256" key="1">
    <source>
        <dbReference type="ARBA" id="ARBA00004168"/>
    </source>
</evidence>
<protein>
    <submittedName>
        <fullName evidence="13">Isopeptide-forming domain-containing fimbrial protein</fullName>
    </submittedName>
</protein>
<feature type="domain" description="SpaA-like prealbumin fold" evidence="12">
    <location>
        <begin position="599"/>
        <end position="644"/>
    </location>
</feature>
<evidence type="ECO:0000256" key="2">
    <source>
        <dbReference type="ARBA" id="ARBA00022512"/>
    </source>
</evidence>
<evidence type="ECO:0000259" key="8">
    <source>
        <dbReference type="Pfam" id="PF00746"/>
    </source>
</evidence>
<dbReference type="NCBIfam" id="TIGR01167">
    <property type="entry name" value="LPXTG_anchor"/>
    <property type="match status" value="1"/>
</dbReference>
<keyword evidence="3" id="KW-0964">Secreted</keyword>
<gene>
    <name evidence="13" type="ORF">HZY85_02865</name>
</gene>
<evidence type="ECO:0000256" key="4">
    <source>
        <dbReference type="ARBA" id="ARBA00022729"/>
    </source>
</evidence>
<feature type="region of interest" description="Disordered" evidence="6">
    <location>
        <begin position="224"/>
        <end position="246"/>
    </location>
</feature>
<dbReference type="Gene3D" id="2.60.40.740">
    <property type="match status" value="1"/>
</dbReference>
<feature type="region of interest" description="Disordered" evidence="6">
    <location>
        <begin position="355"/>
        <end position="398"/>
    </location>
</feature>
<dbReference type="EMBL" id="JACBYF010000003">
    <property type="protein sequence ID" value="NYS47136.1"/>
    <property type="molecule type" value="Genomic_DNA"/>
</dbReference>
<dbReference type="InterPro" id="IPR026466">
    <property type="entry name" value="Fim_isopep_form_D2_dom"/>
</dbReference>
<dbReference type="Pfam" id="PF00746">
    <property type="entry name" value="Gram_pos_anchor"/>
    <property type="match status" value="1"/>
</dbReference>
<feature type="domain" description="Gram-positive cocci surface proteins LPxTG" evidence="8">
    <location>
        <begin position="668"/>
        <end position="708"/>
    </location>
</feature>
<dbReference type="InterPro" id="IPR019931">
    <property type="entry name" value="LPXTG_anchor"/>
</dbReference>
<evidence type="ECO:0000259" key="12">
    <source>
        <dbReference type="Pfam" id="PF17802"/>
    </source>
</evidence>
<name>A0ABX2SXX3_9BACL</name>
<proteinExistence type="predicted"/>
<keyword evidence="2" id="KW-0134">Cell wall</keyword>
<evidence type="ECO:0000256" key="7">
    <source>
        <dbReference type="SAM" id="Phobius"/>
    </source>
</evidence>
<comment type="subcellular location">
    <subcellularLocation>
        <location evidence="1">Secreted</location>
        <location evidence="1">Cell wall</location>
        <topology evidence="1">Peptidoglycan-anchor</topology>
    </subcellularLocation>
</comment>
<dbReference type="NCBIfam" id="TIGR04226">
    <property type="entry name" value="RrgB_K2N_iso_D2"/>
    <property type="match status" value="1"/>
</dbReference>
<keyword evidence="7" id="KW-0472">Membrane</keyword>
<evidence type="ECO:0000259" key="11">
    <source>
        <dbReference type="Pfam" id="PF16570"/>
    </source>
</evidence>
<dbReference type="Gene3D" id="1.20.58.90">
    <property type="match status" value="1"/>
</dbReference>
<organism evidence="13 14">
    <name type="scientific">Gemelliphila palaticanis</name>
    <dbReference type="NCBI Taxonomy" id="81950"/>
    <lineage>
        <taxon>Bacteria</taxon>
        <taxon>Bacillati</taxon>
        <taxon>Bacillota</taxon>
        <taxon>Bacilli</taxon>
        <taxon>Bacillales</taxon>
        <taxon>Gemellaceae</taxon>
        <taxon>Gemelliphila</taxon>
    </lineage>
</organism>
<dbReference type="InterPro" id="IPR032364">
    <property type="entry name" value="GramPos_pilinD1_N"/>
</dbReference>
<dbReference type="InterPro" id="IPR013783">
    <property type="entry name" value="Ig-like_fold"/>
</dbReference>
<dbReference type="Gene3D" id="2.60.40.10">
    <property type="entry name" value="Immunoglobulins"/>
    <property type="match status" value="2"/>
</dbReference>
<dbReference type="InterPro" id="IPR041033">
    <property type="entry name" value="SpaA_PFL_dom_1"/>
</dbReference>
<reference evidence="13 14" key="1">
    <citation type="submission" date="2020-07" db="EMBL/GenBank/DDBJ databases">
        <title>MOT database genomes.</title>
        <authorList>
            <person name="Joseph S."/>
            <person name="Aduse-Opoku J."/>
            <person name="Hashim A."/>
            <person name="Wade W."/>
            <person name="Curtis M."/>
        </authorList>
    </citation>
    <scope>NUCLEOTIDE SEQUENCE [LARGE SCALE GENOMIC DNA]</scope>
    <source>
        <strain evidence="13 14">CIP 106318</strain>
    </source>
</reference>
<keyword evidence="14" id="KW-1185">Reference proteome</keyword>
<keyword evidence="7" id="KW-1133">Transmembrane helix</keyword>
<sequence length="709" mass="77047">MRNNRMLKSIIAFVFVFGLILSNLSSVFVKAQTLDPEPGTDVVIHKMKLSSLDGWPKEPDTDGKYPGVNGKYDGSKIADLTSYFGEGSQELAGVTFTYWKVDNDTKYKSMVDSPNDFDTVEKVKAHLSDQEGTVTDPTTNEGVTVSNLANGNYWFVENKGSNITGNAGLEGHTLAQAKAVPFGLVLPMAKADGTGNNFGTGQDALHVYPKNTTVVPKVDKDFTNDFGGAANPDSPRADKATPKPLDVGTKVPYEVVTKIPAGNEYKTASWSDRMTEGLTFNNDVVVTLGDVTLTATTDYVVTATTPEGKGFDLALTEAGLAKINKKDAEQTIKITYSATLNSAAIVEIPESNDVTFHYGNNPTNDNTPKPNTPTPNKPNPKDNSIEVRKSWSGNNEPQDWSVNVTLYNAQTGKVVTFTDAQQATVTLNAANSTHKWTGLDADTEYKVVEETPTSGFAPHYEALADGVLTVDNVKTDNPQPLKPTEPKVVTYGKKFVKTDEKGTERLVGAEFLVKNAEGKYLSVVPTAEKTADINNYTTKEEAYAAKIEEYNALSAEEQKGERGKQVKAQIETAKQERDLAFKSIRTNYHWTTEESDALVLTSDSEGRFEITGLAKGTYKLKEQKAPTGFAKLTEEIEFEVGAGTYSADKEGQIKYNLADAETKKDAQQVKNKKVTIPQTGGIGTVIFTVVGALVMASSVIAMRRRKSEE</sequence>
<feature type="compositionally biased region" description="Low complexity" evidence="6">
    <location>
        <begin position="360"/>
        <end position="369"/>
    </location>
</feature>
<evidence type="ECO:0000259" key="10">
    <source>
        <dbReference type="Pfam" id="PF16569"/>
    </source>
</evidence>
<dbReference type="Pfam" id="PF17802">
    <property type="entry name" value="SpaA"/>
    <property type="match status" value="1"/>
</dbReference>
<dbReference type="InterPro" id="IPR032334">
    <property type="entry name" value="GramPos_pilinBB"/>
</dbReference>
<evidence type="ECO:0000313" key="14">
    <source>
        <dbReference type="Proteomes" id="UP000531840"/>
    </source>
</evidence>
<dbReference type="RefSeq" id="WP_179940672.1">
    <property type="nucleotide sequence ID" value="NZ_JACBYF010000003.1"/>
</dbReference>
<feature type="domain" description="Gram-positive pilin backbone subunit 3 Cna-B-like" evidence="11">
    <location>
        <begin position="426"/>
        <end position="513"/>
    </location>
</feature>
<feature type="transmembrane region" description="Helical" evidence="7">
    <location>
        <begin position="680"/>
        <end position="702"/>
    </location>
</feature>
<evidence type="ECO:0000256" key="6">
    <source>
        <dbReference type="SAM" id="MobiDB-lite"/>
    </source>
</evidence>
<feature type="compositionally biased region" description="Basic and acidic residues" evidence="6">
    <location>
        <begin position="379"/>
        <end position="389"/>
    </location>
</feature>
<dbReference type="Pfam" id="PF16555">
    <property type="entry name" value="GramPos_pilinD1"/>
    <property type="match status" value="1"/>
</dbReference>
<keyword evidence="5" id="KW-0572">Peptidoglycan-anchor</keyword>
<accession>A0ABX2SXX3</accession>
<feature type="domain" description="Gram-positive pilin subunit D1 N-terminal" evidence="9">
    <location>
        <begin position="40"/>
        <end position="212"/>
    </location>
</feature>
<dbReference type="InterPro" id="IPR032332">
    <property type="entry name" value="GramPos_pilinD3"/>
</dbReference>
<dbReference type="Proteomes" id="UP000531840">
    <property type="component" value="Unassembled WGS sequence"/>
</dbReference>
<comment type="caution">
    <text evidence="13">The sequence shown here is derived from an EMBL/GenBank/DDBJ whole genome shotgun (WGS) entry which is preliminary data.</text>
</comment>
<dbReference type="Pfam" id="PF16569">
    <property type="entry name" value="GramPos_pilinBB"/>
    <property type="match status" value="1"/>
</dbReference>
<keyword evidence="7" id="KW-0812">Transmembrane</keyword>
<evidence type="ECO:0000256" key="5">
    <source>
        <dbReference type="ARBA" id="ARBA00023088"/>
    </source>
</evidence>
<evidence type="ECO:0000256" key="3">
    <source>
        <dbReference type="ARBA" id="ARBA00022525"/>
    </source>
</evidence>
<keyword evidence="4" id="KW-0732">Signal</keyword>
<dbReference type="Gene3D" id="2.60.40.1140">
    <property type="entry name" value="Collagen-binding surface protein Cna, B-type domain"/>
    <property type="match status" value="1"/>
</dbReference>
<dbReference type="Pfam" id="PF16570">
    <property type="entry name" value="GramPos_pilinD3"/>
    <property type="match status" value="1"/>
</dbReference>